<feature type="domain" description="Helicase ATP-binding" evidence="13">
    <location>
        <begin position="203"/>
        <end position="369"/>
    </location>
</feature>
<reference evidence="15 16" key="1">
    <citation type="submission" date="2017-05" db="EMBL/GenBank/DDBJ databases">
        <title>Thiocyanate degradation by Thiohalobacter thiocyanaticus FOKN1.</title>
        <authorList>
            <person name="Oshiki M."/>
            <person name="Fukushima T."/>
            <person name="Kawano S."/>
            <person name="Nakagawa J."/>
        </authorList>
    </citation>
    <scope>NUCLEOTIDE SEQUENCE [LARGE SCALE GENOMIC DNA]</scope>
    <source>
        <strain evidence="15 16">FOKN1</strain>
    </source>
</reference>
<dbReference type="NCBIfam" id="NF004065">
    <property type="entry name" value="PRK05580.1-1"/>
    <property type="match status" value="1"/>
</dbReference>
<dbReference type="Pfam" id="PF17764">
    <property type="entry name" value="PriA_3primeBD"/>
    <property type="match status" value="1"/>
</dbReference>
<dbReference type="InterPro" id="IPR011545">
    <property type="entry name" value="DEAD/DEAH_box_helicase_dom"/>
</dbReference>
<dbReference type="InterPro" id="IPR001650">
    <property type="entry name" value="Helicase_C-like"/>
</dbReference>
<keyword evidence="10 12" id="KW-0413">Isomerase</keyword>
<dbReference type="EMBL" id="AP018052">
    <property type="protein sequence ID" value="BAZ92494.1"/>
    <property type="molecule type" value="Genomic_DNA"/>
</dbReference>
<evidence type="ECO:0000256" key="10">
    <source>
        <dbReference type="ARBA" id="ARBA00023235"/>
    </source>
</evidence>
<dbReference type="GO" id="GO:0016887">
    <property type="term" value="F:ATP hydrolysis activity"/>
    <property type="evidence" value="ECO:0007669"/>
    <property type="project" value="RHEA"/>
</dbReference>
<dbReference type="Pfam" id="PF00271">
    <property type="entry name" value="Helicase_C"/>
    <property type="match status" value="1"/>
</dbReference>
<keyword evidence="9 12" id="KW-0238">DNA-binding</keyword>
<dbReference type="Pfam" id="PF00270">
    <property type="entry name" value="DEAD"/>
    <property type="match status" value="1"/>
</dbReference>
<keyword evidence="1 12" id="KW-0639">Primosome</keyword>
<proteinExistence type="inferred from homology"/>
<dbReference type="SMART" id="SM00487">
    <property type="entry name" value="DEXDc"/>
    <property type="match status" value="1"/>
</dbReference>
<dbReference type="EC" id="5.6.2.4" evidence="12"/>
<evidence type="ECO:0000256" key="4">
    <source>
        <dbReference type="ARBA" id="ARBA00022741"/>
    </source>
</evidence>
<evidence type="ECO:0000256" key="8">
    <source>
        <dbReference type="ARBA" id="ARBA00022840"/>
    </source>
</evidence>
<dbReference type="Gene3D" id="3.40.50.300">
    <property type="entry name" value="P-loop containing nucleotide triphosphate hydrolases"/>
    <property type="match status" value="2"/>
</dbReference>
<evidence type="ECO:0000256" key="5">
    <source>
        <dbReference type="ARBA" id="ARBA00022801"/>
    </source>
</evidence>
<dbReference type="GO" id="GO:0006270">
    <property type="term" value="P:DNA replication initiation"/>
    <property type="evidence" value="ECO:0007669"/>
    <property type="project" value="TreeGrafter"/>
</dbReference>
<dbReference type="Proteomes" id="UP000218765">
    <property type="component" value="Chromosome"/>
</dbReference>
<dbReference type="NCBIfam" id="NF004067">
    <property type="entry name" value="PRK05580.1-4"/>
    <property type="match status" value="1"/>
</dbReference>
<dbReference type="GO" id="GO:0043138">
    <property type="term" value="F:3'-5' DNA helicase activity"/>
    <property type="evidence" value="ECO:0007669"/>
    <property type="project" value="UniProtKB-EC"/>
</dbReference>
<dbReference type="InterPro" id="IPR014001">
    <property type="entry name" value="Helicase_ATP-bd"/>
</dbReference>
<feature type="binding site" evidence="12">
    <location>
        <position position="428"/>
    </location>
    <ligand>
        <name>Zn(2+)</name>
        <dbReference type="ChEBI" id="CHEBI:29105"/>
        <label>1</label>
    </ligand>
</feature>
<evidence type="ECO:0000256" key="2">
    <source>
        <dbReference type="ARBA" id="ARBA00022705"/>
    </source>
</evidence>
<dbReference type="PANTHER" id="PTHR30580:SF0">
    <property type="entry name" value="PRIMOSOMAL PROTEIN N"/>
    <property type="match status" value="1"/>
</dbReference>
<evidence type="ECO:0000256" key="7">
    <source>
        <dbReference type="ARBA" id="ARBA00022833"/>
    </source>
</evidence>
<dbReference type="Gene3D" id="3.40.1440.60">
    <property type="entry name" value="PriA, 3(prime) DNA-binding domain"/>
    <property type="match status" value="1"/>
</dbReference>
<protein>
    <recommendedName>
        <fullName evidence="12">Replication restart protein PriA</fullName>
    </recommendedName>
    <alternativeName>
        <fullName evidence="12">ATP-dependent DNA helicase PriA</fullName>
        <ecNumber evidence="12">5.6.2.4</ecNumber>
    </alternativeName>
    <alternativeName>
        <fullName evidence="12">DNA 3'-5' helicase PriA</fullName>
    </alternativeName>
</protein>
<dbReference type="GO" id="GO:0003677">
    <property type="term" value="F:DNA binding"/>
    <property type="evidence" value="ECO:0007669"/>
    <property type="project" value="UniProtKB-UniRule"/>
</dbReference>
<keyword evidence="4 12" id="KW-0547">Nucleotide-binding</keyword>
<dbReference type="GO" id="GO:0006302">
    <property type="term" value="P:double-strand break repair"/>
    <property type="evidence" value="ECO:0007669"/>
    <property type="project" value="InterPro"/>
</dbReference>
<evidence type="ECO:0000256" key="6">
    <source>
        <dbReference type="ARBA" id="ARBA00022806"/>
    </source>
</evidence>
<dbReference type="CDD" id="cd18804">
    <property type="entry name" value="SF2_C_priA"/>
    <property type="match status" value="1"/>
</dbReference>
<dbReference type="HAMAP" id="MF_00983">
    <property type="entry name" value="PriA"/>
    <property type="match status" value="1"/>
</dbReference>
<comment type="function">
    <text evidence="12">Initiates the restart of stalled replication forks, which reloads the replicative helicase on sites other than the origin of replication. Recognizes and binds to abandoned replication forks and remodels them to uncover a helicase loading site. Promotes assembly of the primosome at these replication forks.</text>
</comment>
<feature type="binding site" evidence="12">
    <location>
        <position position="437"/>
    </location>
    <ligand>
        <name>Zn(2+)</name>
        <dbReference type="ChEBI" id="CHEBI:29105"/>
        <label>2</label>
    </ligand>
</feature>
<organism evidence="15 16">
    <name type="scientific">Thiohalobacter thiocyanaticus</name>
    <dbReference type="NCBI Taxonomy" id="585455"/>
    <lineage>
        <taxon>Bacteria</taxon>
        <taxon>Pseudomonadati</taxon>
        <taxon>Pseudomonadota</taxon>
        <taxon>Gammaproteobacteria</taxon>
        <taxon>Thiohalobacterales</taxon>
        <taxon>Thiohalobacteraceae</taxon>
        <taxon>Thiohalobacter</taxon>
    </lineage>
</organism>
<name>A0A1Z4VMQ3_9GAMM</name>
<sequence length="723" mass="79500">MALPCPLYRVFDYRLAQPGRIAPGSRVRVPFGRRNLVGVVVELSPDTELPPAQIRPLSELLDAQPVVPPDLLALLRWAAGYYHHPIGEVLAQALPALLRQGRPARIEQTRHWQLSAAGRAVDPADLARAPRQAALLSVLARCPEGADRDRLQREGLYRRDSLRALVDKGWVEERLETPGLDTPGAGAAAPSLNPAQADAVQAVAEHAGFGCFLLDGVTGSGKTEVYIRAIEQALAAGRQTLLLVPEIGLTPQLMQRLRARLAAPMVILHSGLSERERLNAWVAARDGAARIVVGTRSAVFTPLPAPGLFIVDEEHDPSLKQQDGFRYSARDLLIWRARQQDVPVLLGSATPSLESLYNADQGRYQRLHLPNRAGAASAPELKLLDIRGQPLREGLAEPLLGAMRRHLARGEQVLLFLNRRGFAPTLICHECGWVATCRRCDSHLTLHQRRGRLHCHHCDASQEVPVQCPECGSPDLRGLGYGTERIEQTLQQLFPDHPCLRIDRDSTRRKGQLEALLEQAHSGAARILLGTQMLAKGHHFPGVTLVGILEADQRLFSSDFRASERLAQLIVQVAGRAGRAERPGTVLIQTHHPDHPLLRRLVTEGYAAFAAAALAERRDTGLPPYASLALLRAEATDREAPREFLEQAHALALQQSGPEIEFWGPVPAPMEKRAGRYRAQLLVQSAARAALHRLLDAWIPVLAESPAARRIRWSVDVDPVDTF</sequence>
<evidence type="ECO:0000256" key="3">
    <source>
        <dbReference type="ARBA" id="ARBA00022723"/>
    </source>
</evidence>
<dbReference type="InterPro" id="IPR027417">
    <property type="entry name" value="P-loop_NTPase"/>
</dbReference>
<keyword evidence="5 12" id="KW-0378">Hydrolase</keyword>
<dbReference type="GO" id="GO:1990077">
    <property type="term" value="C:primosome complex"/>
    <property type="evidence" value="ECO:0007669"/>
    <property type="project" value="UniProtKB-UniRule"/>
</dbReference>
<dbReference type="GO" id="GO:0005524">
    <property type="term" value="F:ATP binding"/>
    <property type="evidence" value="ECO:0007669"/>
    <property type="project" value="UniProtKB-UniRule"/>
</dbReference>
<comment type="similarity">
    <text evidence="12">Belongs to the helicase family. PriA subfamily.</text>
</comment>
<feature type="binding site" evidence="12">
    <location>
        <position position="468"/>
    </location>
    <ligand>
        <name>Zn(2+)</name>
        <dbReference type="ChEBI" id="CHEBI:29105"/>
        <label>1</label>
    </ligand>
</feature>
<accession>A0A1Z4VMQ3</accession>
<feature type="binding site" evidence="12">
    <location>
        <position position="455"/>
    </location>
    <ligand>
        <name>Zn(2+)</name>
        <dbReference type="ChEBI" id="CHEBI:29105"/>
        <label>2</label>
    </ligand>
</feature>
<evidence type="ECO:0000256" key="12">
    <source>
        <dbReference type="HAMAP-Rule" id="MF_00983"/>
    </source>
</evidence>
<dbReference type="SMART" id="SM00490">
    <property type="entry name" value="HELICc"/>
    <property type="match status" value="1"/>
</dbReference>
<dbReference type="KEGG" id="ttc:FOKN1_0089"/>
<keyword evidence="7 12" id="KW-0862">Zinc</keyword>
<comment type="subunit">
    <text evidence="12">Component of the replication restart primosome.</text>
</comment>
<dbReference type="PROSITE" id="PS51192">
    <property type="entry name" value="HELICASE_ATP_BIND_1"/>
    <property type="match status" value="1"/>
</dbReference>
<dbReference type="AlphaFoldDB" id="A0A1Z4VMQ3"/>
<gene>
    <name evidence="12" type="primary">priA</name>
    <name evidence="15" type="ORF">FOKN1_0089</name>
</gene>
<dbReference type="GO" id="GO:0006310">
    <property type="term" value="P:DNA recombination"/>
    <property type="evidence" value="ECO:0007669"/>
    <property type="project" value="InterPro"/>
</dbReference>
<comment type="catalytic activity">
    <reaction evidence="12">
        <text>Couples ATP hydrolysis with the unwinding of duplex DNA by translocating in the 3'-5' direction.</text>
        <dbReference type="EC" id="5.6.2.4"/>
    </reaction>
</comment>
<dbReference type="PROSITE" id="PS51194">
    <property type="entry name" value="HELICASE_CTER"/>
    <property type="match status" value="1"/>
</dbReference>
<keyword evidence="16" id="KW-1185">Reference proteome</keyword>
<feature type="binding site" evidence="12">
    <location>
        <position position="458"/>
    </location>
    <ligand>
        <name>Zn(2+)</name>
        <dbReference type="ChEBI" id="CHEBI:29105"/>
        <label>2</label>
    </ligand>
</feature>
<comment type="cofactor">
    <cofactor evidence="12">
        <name>Zn(2+)</name>
        <dbReference type="ChEBI" id="CHEBI:29105"/>
    </cofactor>
    <text evidence="12">Binds 2 zinc ions per subunit.</text>
</comment>
<dbReference type="FunFam" id="3.40.50.300:FF:000489">
    <property type="entry name" value="Primosome assembly protein PriA"/>
    <property type="match status" value="1"/>
</dbReference>
<evidence type="ECO:0000313" key="15">
    <source>
        <dbReference type="EMBL" id="BAZ92494.1"/>
    </source>
</evidence>
<evidence type="ECO:0000259" key="14">
    <source>
        <dbReference type="PROSITE" id="PS51194"/>
    </source>
</evidence>
<evidence type="ECO:0000313" key="16">
    <source>
        <dbReference type="Proteomes" id="UP000218765"/>
    </source>
</evidence>
<dbReference type="NCBIfam" id="TIGR00595">
    <property type="entry name" value="priA"/>
    <property type="match status" value="1"/>
</dbReference>
<evidence type="ECO:0000256" key="1">
    <source>
        <dbReference type="ARBA" id="ARBA00022515"/>
    </source>
</evidence>
<dbReference type="Pfam" id="PF18074">
    <property type="entry name" value="PriA_C"/>
    <property type="match status" value="1"/>
</dbReference>
<keyword evidence="3 12" id="KW-0479">Metal-binding</keyword>
<dbReference type="InterPro" id="IPR005259">
    <property type="entry name" value="PriA"/>
</dbReference>
<dbReference type="InterPro" id="IPR040498">
    <property type="entry name" value="PriA_CRR"/>
</dbReference>
<dbReference type="Pfam" id="PF18319">
    <property type="entry name" value="Zn_ribbon_PriA"/>
    <property type="match status" value="1"/>
</dbReference>
<dbReference type="CDD" id="cd17929">
    <property type="entry name" value="DEXHc_priA"/>
    <property type="match status" value="1"/>
</dbReference>
<feature type="binding site" evidence="12">
    <location>
        <position position="440"/>
    </location>
    <ligand>
        <name>Zn(2+)</name>
        <dbReference type="ChEBI" id="CHEBI:29105"/>
        <label>2</label>
    </ligand>
</feature>
<dbReference type="GO" id="GO:0008270">
    <property type="term" value="F:zinc ion binding"/>
    <property type="evidence" value="ECO:0007669"/>
    <property type="project" value="UniProtKB-UniRule"/>
</dbReference>
<dbReference type="GO" id="GO:0006269">
    <property type="term" value="P:DNA replication, synthesis of primer"/>
    <property type="evidence" value="ECO:0007669"/>
    <property type="project" value="UniProtKB-KW"/>
</dbReference>
<dbReference type="SUPFAM" id="SSF52540">
    <property type="entry name" value="P-loop containing nucleoside triphosphate hydrolases"/>
    <property type="match status" value="2"/>
</dbReference>
<feature type="binding site" evidence="12">
    <location>
        <position position="471"/>
    </location>
    <ligand>
        <name>Zn(2+)</name>
        <dbReference type="ChEBI" id="CHEBI:29105"/>
        <label>1</label>
    </ligand>
</feature>
<dbReference type="InterPro" id="IPR041222">
    <property type="entry name" value="PriA_3primeBD"/>
</dbReference>
<keyword evidence="8 12" id="KW-0067">ATP-binding</keyword>
<evidence type="ECO:0000259" key="13">
    <source>
        <dbReference type="PROSITE" id="PS51192"/>
    </source>
</evidence>
<feature type="binding site" evidence="12">
    <location>
        <position position="431"/>
    </location>
    <ligand>
        <name>Zn(2+)</name>
        <dbReference type="ChEBI" id="CHEBI:29105"/>
        <label>1</label>
    </ligand>
</feature>
<dbReference type="InterPro" id="IPR041236">
    <property type="entry name" value="PriA_C"/>
</dbReference>
<feature type="domain" description="Helicase C-terminal" evidence="14">
    <location>
        <begin position="409"/>
        <end position="622"/>
    </location>
</feature>
<keyword evidence="2 12" id="KW-0235">DNA replication</keyword>
<dbReference type="InterPro" id="IPR042115">
    <property type="entry name" value="PriA_3primeBD_sf"/>
</dbReference>
<comment type="catalytic activity">
    <reaction evidence="11 12">
        <text>ATP + H2O = ADP + phosphate + H(+)</text>
        <dbReference type="Rhea" id="RHEA:13065"/>
        <dbReference type="ChEBI" id="CHEBI:15377"/>
        <dbReference type="ChEBI" id="CHEBI:15378"/>
        <dbReference type="ChEBI" id="CHEBI:30616"/>
        <dbReference type="ChEBI" id="CHEBI:43474"/>
        <dbReference type="ChEBI" id="CHEBI:456216"/>
        <dbReference type="EC" id="5.6.2.4"/>
    </reaction>
</comment>
<dbReference type="FunFam" id="3.40.1440.60:FF:000001">
    <property type="entry name" value="Primosomal protein N"/>
    <property type="match status" value="1"/>
</dbReference>
<evidence type="ECO:0000256" key="9">
    <source>
        <dbReference type="ARBA" id="ARBA00023125"/>
    </source>
</evidence>
<dbReference type="PANTHER" id="PTHR30580">
    <property type="entry name" value="PRIMOSOMAL PROTEIN N"/>
    <property type="match status" value="1"/>
</dbReference>
<evidence type="ECO:0000256" key="11">
    <source>
        <dbReference type="ARBA" id="ARBA00048988"/>
    </source>
</evidence>
<keyword evidence="6 12" id="KW-0347">Helicase</keyword>